<evidence type="ECO:0000313" key="2">
    <source>
        <dbReference type="Proteomes" id="UP000712600"/>
    </source>
</evidence>
<dbReference type="AlphaFoldDB" id="A0A8S9PIG7"/>
<proteinExistence type="predicted"/>
<dbReference type="EMBL" id="QGKX02001521">
    <property type="protein sequence ID" value="KAF3512583.1"/>
    <property type="molecule type" value="Genomic_DNA"/>
</dbReference>
<organism evidence="1 2">
    <name type="scientific">Brassica cretica</name>
    <name type="common">Mustard</name>
    <dbReference type="NCBI Taxonomy" id="69181"/>
    <lineage>
        <taxon>Eukaryota</taxon>
        <taxon>Viridiplantae</taxon>
        <taxon>Streptophyta</taxon>
        <taxon>Embryophyta</taxon>
        <taxon>Tracheophyta</taxon>
        <taxon>Spermatophyta</taxon>
        <taxon>Magnoliopsida</taxon>
        <taxon>eudicotyledons</taxon>
        <taxon>Gunneridae</taxon>
        <taxon>Pentapetalae</taxon>
        <taxon>rosids</taxon>
        <taxon>malvids</taxon>
        <taxon>Brassicales</taxon>
        <taxon>Brassicaceae</taxon>
        <taxon>Brassiceae</taxon>
        <taxon>Brassica</taxon>
    </lineage>
</organism>
<protein>
    <recommendedName>
        <fullName evidence="3">Reverse transcriptase zinc-binding domain-containing protein</fullName>
    </recommendedName>
</protein>
<gene>
    <name evidence="1" type="ORF">F2Q69_00003389</name>
</gene>
<name>A0A8S9PIG7_BRACR</name>
<comment type="caution">
    <text evidence="1">The sequence shown here is derived from an EMBL/GenBank/DDBJ whole genome shotgun (WGS) entry which is preliminary data.</text>
</comment>
<reference evidence="1" key="1">
    <citation type="submission" date="2019-12" db="EMBL/GenBank/DDBJ databases">
        <title>Genome sequencing and annotation of Brassica cretica.</title>
        <authorList>
            <person name="Studholme D.J."/>
            <person name="Sarris P."/>
        </authorList>
    </citation>
    <scope>NUCLEOTIDE SEQUENCE</scope>
    <source>
        <strain evidence="1">PFS-109/04</strain>
        <tissue evidence="1">Leaf</tissue>
    </source>
</reference>
<evidence type="ECO:0000313" key="1">
    <source>
        <dbReference type="EMBL" id="KAF3512583.1"/>
    </source>
</evidence>
<accession>A0A8S9PIG7</accession>
<dbReference type="Proteomes" id="UP000712600">
    <property type="component" value="Unassembled WGS sequence"/>
</dbReference>
<evidence type="ECO:0008006" key="3">
    <source>
        <dbReference type="Google" id="ProtNLM"/>
    </source>
</evidence>
<sequence>MQIEESNMDLNQVHEDVQNLAGMKVALPRIWQLVNKVEGKVNDDDTVNFYFAKEQHLQRGSSGGLAMMWNDRVKVKFFGNPTLNATDMYIEDGSAGFYQNRPRLMLGDFNDIKDNTEKEGGVRRGFYTHGMGIDLNITSEQEMIELWLLANGWRKNIGGRRAGYNGFKQETETPDSFTQKQSRGEAIIGSFISRMRKVNLIWSILQARSLLQEGIKWIVGDGSKIRVWEDNWIHTQPAKAASGPGKEAFPYLKARDLMIEGTKSWNEHLINSAISPEDAQYILNIRLSSAMNQDTPIWNFTKTGEYTKLKRSSAENFRRPKTLAVELSLSPVPSLSSLSSLPPPRRCRVVVMVVVAADWWWWSDLAALLFPCSNSVQISSPLSLVSRSGSRSRLRWSVLNPFFSHVLYTPLCSSYD</sequence>